<sequence length="232" mass="26221">MLLVVIVIIMSNQVELKADLSELEALRAQSLRPNVQKFLEKEILLANERLNKSVQAEARRAASTAAASSTGSAPRPLKKITTFAYDESDKFVKLYYTLNGIQNHPADRIESKIDEDSFLVRISDFNGFDYEFSARGLSYAIDASKSIVKPKTDLVLVMLKKQEEGKTWGKLLKLEKAAKIDLPDMEENPDPQASLMNMMKKMYDEGDDEMKRTIKKAMYESQQKKEAGFGLE</sequence>
<protein>
    <submittedName>
        <fullName evidence="3">(pine wood nematode) hypothetical protein</fullName>
    </submittedName>
</protein>
<feature type="domain" description="SGS" evidence="1">
    <location>
        <begin position="156"/>
        <end position="232"/>
    </location>
</feature>
<accession>A0A7I8XAV5</accession>
<evidence type="ECO:0000313" key="3">
    <source>
        <dbReference type="EMBL" id="CAD5235611.1"/>
    </source>
</evidence>
<dbReference type="EMBL" id="CAJFDI010000006">
    <property type="protein sequence ID" value="CAD5235611.1"/>
    <property type="molecule type" value="Genomic_DNA"/>
</dbReference>
<evidence type="ECO:0000259" key="1">
    <source>
        <dbReference type="PROSITE" id="PS51048"/>
    </source>
</evidence>
<keyword evidence="4" id="KW-1185">Reference proteome</keyword>
<dbReference type="Proteomes" id="UP000582659">
    <property type="component" value="Unassembled WGS sequence"/>
</dbReference>
<dbReference type="InterPro" id="IPR052289">
    <property type="entry name" value="Calcyclin-binding_UBL-bridge"/>
</dbReference>
<dbReference type="Gene3D" id="2.60.40.790">
    <property type="match status" value="1"/>
</dbReference>
<dbReference type="PROSITE" id="PS51203">
    <property type="entry name" value="CS"/>
    <property type="match status" value="1"/>
</dbReference>
<name>A0A7I8XAV5_BURXY</name>
<organism evidence="3 4">
    <name type="scientific">Bursaphelenchus xylophilus</name>
    <name type="common">Pinewood nematode worm</name>
    <name type="synonym">Aphelenchoides xylophilus</name>
    <dbReference type="NCBI Taxonomy" id="6326"/>
    <lineage>
        <taxon>Eukaryota</taxon>
        <taxon>Metazoa</taxon>
        <taxon>Ecdysozoa</taxon>
        <taxon>Nematoda</taxon>
        <taxon>Chromadorea</taxon>
        <taxon>Rhabditida</taxon>
        <taxon>Tylenchina</taxon>
        <taxon>Tylenchomorpha</taxon>
        <taxon>Aphelenchoidea</taxon>
        <taxon>Aphelenchoididae</taxon>
        <taxon>Bursaphelenchus</taxon>
    </lineage>
</organism>
<dbReference type="AlphaFoldDB" id="A0A7I8XAV5"/>
<dbReference type="PROSITE" id="PS51048">
    <property type="entry name" value="SGS"/>
    <property type="match status" value="1"/>
</dbReference>
<proteinExistence type="predicted"/>
<dbReference type="GO" id="GO:0005634">
    <property type="term" value="C:nucleus"/>
    <property type="evidence" value="ECO:0007669"/>
    <property type="project" value="TreeGrafter"/>
</dbReference>
<dbReference type="PANTHER" id="PTHR13164">
    <property type="entry name" value="CALICYLIN BINDING PROTEIN"/>
    <property type="match status" value="1"/>
</dbReference>
<evidence type="ECO:0000259" key="2">
    <source>
        <dbReference type="PROSITE" id="PS51203"/>
    </source>
</evidence>
<dbReference type="OrthoDB" id="164025at2759"/>
<dbReference type="InterPro" id="IPR008978">
    <property type="entry name" value="HSP20-like_chaperone"/>
</dbReference>
<dbReference type="InterPro" id="IPR007699">
    <property type="entry name" value="SGS_dom"/>
</dbReference>
<feature type="domain" description="CS" evidence="2">
    <location>
        <begin position="78"/>
        <end position="172"/>
    </location>
</feature>
<dbReference type="EMBL" id="CAJFCV020000006">
    <property type="protein sequence ID" value="CAG9132083.1"/>
    <property type="molecule type" value="Genomic_DNA"/>
</dbReference>
<evidence type="ECO:0000313" key="4">
    <source>
        <dbReference type="Proteomes" id="UP000659654"/>
    </source>
</evidence>
<gene>
    <name evidence="3" type="ORF">BXYJ_LOCUS15702</name>
</gene>
<dbReference type="Proteomes" id="UP000659654">
    <property type="component" value="Unassembled WGS sequence"/>
</dbReference>
<dbReference type="SUPFAM" id="SSF49764">
    <property type="entry name" value="HSP20-like chaperones"/>
    <property type="match status" value="1"/>
</dbReference>
<dbReference type="PANTHER" id="PTHR13164:SF3">
    <property type="entry name" value="CALCYCLIN-BINDING PROTEIN"/>
    <property type="match status" value="1"/>
</dbReference>
<comment type="caution">
    <text evidence="3">The sequence shown here is derived from an EMBL/GenBank/DDBJ whole genome shotgun (WGS) entry which is preliminary data.</text>
</comment>
<dbReference type="InterPro" id="IPR007052">
    <property type="entry name" value="CS_dom"/>
</dbReference>
<dbReference type="SMR" id="A0A7I8XAV5"/>
<reference evidence="3" key="1">
    <citation type="submission" date="2020-09" db="EMBL/GenBank/DDBJ databases">
        <authorList>
            <person name="Kikuchi T."/>
        </authorList>
    </citation>
    <scope>NUCLEOTIDE SEQUENCE</scope>
    <source>
        <strain evidence="3">Ka4C1</strain>
    </source>
</reference>
<dbReference type="Pfam" id="PF04969">
    <property type="entry name" value="CS"/>
    <property type="match status" value="1"/>
</dbReference>